<keyword evidence="2" id="KW-1185">Reference proteome</keyword>
<accession>A0A923KPR5</accession>
<evidence type="ECO:0000313" key="2">
    <source>
        <dbReference type="Proteomes" id="UP000634011"/>
    </source>
</evidence>
<dbReference type="RefSeq" id="WP_186912308.1">
    <property type="nucleotide sequence ID" value="NZ_JACOFV010000008.1"/>
</dbReference>
<gene>
    <name evidence="1" type="ORF">H8K32_09740</name>
</gene>
<reference evidence="1" key="1">
    <citation type="submission" date="2020-08" db="EMBL/GenBank/DDBJ databases">
        <title>Novel species isolated from subtropical streams in China.</title>
        <authorList>
            <person name="Lu H."/>
        </authorList>
    </citation>
    <scope>NUCLEOTIDE SEQUENCE</scope>
    <source>
        <strain evidence="1">KACC 12607</strain>
    </source>
</reference>
<dbReference type="EMBL" id="JACOFV010000008">
    <property type="protein sequence ID" value="MBC3862379.1"/>
    <property type="molecule type" value="Genomic_DNA"/>
</dbReference>
<sequence length="148" mass="16299">MRLLSIVILVLISFIHQPVFASSESEALGKCLGDFTNGKERKELARWVFIAMTSHPELQSVSAVKDADRVEANQEMAALVTRLISEQCVAQTKAVIKSDGKEGFVAAFKMLGELAMAEIMGNKEVIKSISDYTKFLDQKKLNSVFGSK</sequence>
<protein>
    <submittedName>
        <fullName evidence="1">Uncharacterized protein</fullName>
    </submittedName>
</protein>
<evidence type="ECO:0000313" key="1">
    <source>
        <dbReference type="EMBL" id="MBC3862379.1"/>
    </source>
</evidence>
<dbReference type="AlphaFoldDB" id="A0A923KPR5"/>
<organism evidence="1 2">
    <name type="scientific">Undibacterium jejuense</name>
    <dbReference type="NCBI Taxonomy" id="1344949"/>
    <lineage>
        <taxon>Bacteria</taxon>
        <taxon>Pseudomonadati</taxon>
        <taxon>Pseudomonadota</taxon>
        <taxon>Betaproteobacteria</taxon>
        <taxon>Burkholderiales</taxon>
        <taxon>Oxalobacteraceae</taxon>
        <taxon>Undibacterium</taxon>
    </lineage>
</organism>
<comment type="caution">
    <text evidence="1">The sequence shown here is derived from an EMBL/GenBank/DDBJ whole genome shotgun (WGS) entry which is preliminary data.</text>
</comment>
<name>A0A923KPR5_9BURK</name>
<dbReference type="Proteomes" id="UP000634011">
    <property type="component" value="Unassembled WGS sequence"/>
</dbReference>
<proteinExistence type="predicted"/>